<gene>
    <name evidence="1" type="ORF">BECKTC1821E_GA0114239_103524</name>
</gene>
<organism evidence="1">
    <name type="scientific">Candidatus Kentrum sp. TC</name>
    <dbReference type="NCBI Taxonomy" id="2126339"/>
    <lineage>
        <taxon>Bacteria</taxon>
        <taxon>Pseudomonadati</taxon>
        <taxon>Pseudomonadota</taxon>
        <taxon>Gammaproteobacteria</taxon>
        <taxon>Candidatus Kentrum</taxon>
    </lineage>
</organism>
<sequence length="46" mass="5248">MAREHRIPFHEPFYGPFSADRIKDGDRYELSEGHRIYCAPAGGLIA</sequence>
<name>A0A450YSB7_9GAMM</name>
<accession>A0A450YSB7</accession>
<dbReference type="EMBL" id="CAADFT010000035">
    <property type="protein sequence ID" value="VFK44450.1"/>
    <property type="molecule type" value="Genomic_DNA"/>
</dbReference>
<dbReference type="AlphaFoldDB" id="A0A450YSB7"/>
<protein>
    <submittedName>
        <fullName evidence="1">Uncharacterized protein</fullName>
    </submittedName>
</protein>
<proteinExistence type="predicted"/>
<reference evidence="1" key="1">
    <citation type="submission" date="2019-02" db="EMBL/GenBank/DDBJ databases">
        <authorList>
            <person name="Gruber-Vodicka R. H."/>
            <person name="Seah K. B. B."/>
        </authorList>
    </citation>
    <scope>NUCLEOTIDE SEQUENCE</scope>
    <source>
        <strain evidence="1">BECK_BZ125</strain>
    </source>
</reference>
<evidence type="ECO:0000313" key="1">
    <source>
        <dbReference type="EMBL" id="VFK44450.1"/>
    </source>
</evidence>